<organism evidence="1 2">
    <name type="scientific">Pluteus cervinus</name>
    <dbReference type="NCBI Taxonomy" id="181527"/>
    <lineage>
        <taxon>Eukaryota</taxon>
        <taxon>Fungi</taxon>
        <taxon>Dikarya</taxon>
        <taxon>Basidiomycota</taxon>
        <taxon>Agaricomycotina</taxon>
        <taxon>Agaricomycetes</taxon>
        <taxon>Agaricomycetidae</taxon>
        <taxon>Agaricales</taxon>
        <taxon>Pluteineae</taxon>
        <taxon>Pluteaceae</taxon>
        <taxon>Pluteus</taxon>
    </lineage>
</organism>
<keyword evidence="2" id="KW-1185">Reference proteome</keyword>
<dbReference type="Proteomes" id="UP000308600">
    <property type="component" value="Unassembled WGS sequence"/>
</dbReference>
<evidence type="ECO:0000313" key="1">
    <source>
        <dbReference type="EMBL" id="TFK65372.1"/>
    </source>
</evidence>
<accession>A0ACD3AHX9</accession>
<proteinExistence type="predicted"/>
<gene>
    <name evidence="1" type="ORF">BDN72DRAFT_203656</name>
</gene>
<protein>
    <submittedName>
        <fullName evidence="1">Uncharacterized protein</fullName>
    </submittedName>
</protein>
<sequence>MKALSALVSCALVATSQAHSIFQKVSVDGVEHGLLFGVRTPDGSYQNYPITSLEDPDFACNTGIVHKDNNVIDIPAGSKVGAWWGHVLGGPQWEVDTDNPIAPSHKGPVTVYLAKVDDAAAAEPTGLDWFKVGQEGLNTTTGKWGVDTVIENEGWWYFTMPACLAPGNYLMRVELLALHSAYAAGGAQFYMECAQINVVGDGTNVGENFVPFPGAYEDVNDPSILINIYDNTGTPNNALKPYVVLGPEPLTC</sequence>
<reference evidence="1 2" key="1">
    <citation type="journal article" date="2019" name="Nat. Ecol. Evol.">
        <title>Megaphylogeny resolves global patterns of mushroom evolution.</title>
        <authorList>
            <person name="Varga T."/>
            <person name="Krizsan K."/>
            <person name="Foldi C."/>
            <person name="Dima B."/>
            <person name="Sanchez-Garcia M."/>
            <person name="Sanchez-Ramirez S."/>
            <person name="Szollosi G.J."/>
            <person name="Szarkandi J.G."/>
            <person name="Papp V."/>
            <person name="Albert L."/>
            <person name="Andreopoulos W."/>
            <person name="Angelini C."/>
            <person name="Antonin V."/>
            <person name="Barry K.W."/>
            <person name="Bougher N.L."/>
            <person name="Buchanan P."/>
            <person name="Buyck B."/>
            <person name="Bense V."/>
            <person name="Catcheside P."/>
            <person name="Chovatia M."/>
            <person name="Cooper J."/>
            <person name="Damon W."/>
            <person name="Desjardin D."/>
            <person name="Finy P."/>
            <person name="Geml J."/>
            <person name="Haridas S."/>
            <person name="Hughes K."/>
            <person name="Justo A."/>
            <person name="Karasinski D."/>
            <person name="Kautmanova I."/>
            <person name="Kiss B."/>
            <person name="Kocsube S."/>
            <person name="Kotiranta H."/>
            <person name="LaButti K.M."/>
            <person name="Lechner B.E."/>
            <person name="Liimatainen K."/>
            <person name="Lipzen A."/>
            <person name="Lukacs Z."/>
            <person name="Mihaltcheva S."/>
            <person name="Morgado L.N."/>
            <person name="Niskanen T."/>
            <person name="Noordeloos M.E."/>
            <person name="Ohm R.A."/>
            <person name="Ortiz-Santana B."/>
            <person name="Ovrebo C."/>
            <person name="Racz N."/>
            <person name="Riley R."/>
            <person name="Savchenko A."/>
            <person name="Shiryaev A."/>
            <person name="Soop K."/>
            <person name="Spirin V."/>
            <person name="Szebenyi C."/>
            <person name="Tomsovsky M."/>
            <person name="Tulloss R.E."/>
            <person name="Uehling J."/>
            <person name="Grigoriev I.V."/>
            <person name="Vagvolgyi C."/>
            <person name="Papp T."/>
            <person name="Martin F.M."/>
            <person name="Miettinen O."/>
            <person name="Hibbett D.S."/>
            <person name="Nagy L.G."/>
        </authorList>
    </citation>
    <scope>NUCLEOTIDE SEQUENCE [LARGE SCALE GENOMIC DNA]</scope>
    <source>
        <strain evidence="1 2">NL-1719</strain>
    </source>
</reference>
<evidence type="ECO:0000313" key="2">
    <source>
        <dbReference type="Proteomes" id="UP000308600"/>
    </source>
</evidence>
<name>A0ACD3AHX9_9AGAR</name>
<dbReference type="EMBL" id="ML208439">
    <property type="protein sequence ID" value="TFK65372.1"/>
    <property type="molecule type" value="Genomic_DNA"/>
</dbReference>